<keyword evidence="2" id="KW-0238">DNA-binding</keyword>
<dbReference type="HOGENOM" id="CLU_1064605_0_0_0"/>
<dbReference type="PANTHER" id="PTHR44688">
    <property type="entry name" value="DNA-BINDING TRANSCRIPTIONAL ACTIVATOR DEVR_DOSR"/>
    <property type="match status" value="1"/>
</dbReference>
<dbReference type="Proteomes" id="UP000019151">
    <property type="component" value="Plasmid 2"/>
</dbReference>
<protein>
    <submittedName>
        <fullName evidence="7">Regulatory protein LuxR</fullName>
    </submittedName>
</protein>
<gene>
    <name evidence="7" type="ORF">J421_6279</name>
</gene>
<evidence type="ECO:0000256" key="1">
    <source>
        <dbReference type="ARBA" id="ARBA00023015"/>
    </source>
</evidence>
<dbReference type="InterPro" id="IPR016032">
    <property type="entry name" value="Sig_transdc_resp-reg_C-effctor"/>
</dbReference>
<name>W0RS63_9BACT</name>
<feature type="transmembrane region" description="Helical" evidence="5">
    <location>
        <begin position="136"/>
        <end position="155"/>
    </location>
</feature>
<evidence type="ECO:0000313" key="8">
    <source>
        <dbReference type="Proteomes" id="UP000019151"/>
    </source>
</evidence>
<proteinExistence type="predicted"/>
<keyword evidence="5" id="KW-0472">Membrane</keyword>
<keyword evidence="8" id="KW-1185">Reference proteome</keyword>
<sequence length="261" mass="26763">MHVRSLDRALGAGVAAVAVFHTVSMLALPARVRHPAAAVVALWAALLVGHAALYWFGAGVRARVGLAAYLAAQTAIVFVVGITGALFPVGVALWAALTAQAVMLAGGALGTVAITLGAITLFALDAMLAQDLYRGATWGLLLALAGVVGHAAAALRSAPRVPPETPSGTAPPSTPATPSTMAVPRRELPRELRGLTARELEVLHALSRGARNGEIARDLGIAERTVKAHLASVYTKLGVESRAAAIAVALRAGVGNEWREP</sequence>
<dbReference type="CDD" id="cd06170">
    <property type="entry name" value="LuxR_C_like"/>
    <property type="match status" value="1"/>
</dbReference>
<evidence type="ECO:0000313" key="7">
    <source>
        <dbReference type="EMBL" id="AHG93814.1"/>
    </source>
</evidence>
<geneLocation type="plasmid" evidence="7 8">
    <name>2</name>
</geneLocation>
<feature type="transmembrane region" description="Helical" evidence="5">
    <location>
        <begin position="101"/>
        <end position="124"/>
    </location>
</feature>
<keyword evidence="7" id="KW-0614">Plasmid</keyword>
<evidence type="ECO:0000256" key="4">
    <source>
        <dbReference type="SAM" id="MobiDB-lite"/>
    </source>
</evidence>
<evidence type="ECO:0000259" key="6">
    <source>
        <dbReference type="PROSITE" id="PS50043"/>
    </source>
</evidence>
<dbReference type="KEGG" id="gba:J421_6279"/>
<keyword evidence="1" id="KW-0805">Transcription regulation</keyword>
<keyword evidence="5" id="KW-0812">Transmembrane</keyword>
<dbReference type="PROSITE" id="PS00622">
    <property type="entry name" value="HTH_LUXR_1"/>
    <property type="match status" value="1"/>
</dbReference>
<dbReference type="GO" id="GO:0006355">
    <property type="term" value="P:regulation of DNA-templated transcription"/>
    <property type="evidence" value="ECO:0007669"/>
    <property type="project" value="InterPro"/>
</dbReference>
<dbReference type="Gene3D" id="1.10.10.10">
    <property type="entry name" value="Winged helix-like DNA-binding domain superfamily/Winged helix DNA-binding domain"/>
    <property type="match status" value="1"/>
</dbReference>
<keyword evidence="5" id="KW-1133">Transmembrane helix</keyword>
<feature type="transmembrane region" description="Helical" evidence="5">
    <location>
        <begin position="68"/>
        <end position="95"/>
    </location>
</feature>
<dbReference type="InParanoid" id="W0RS63"/>
<feature type="domain" description="HTH luxR-type" evidence="6">
    <location>
        <begin position="188"/>
        <end position="253"/>
    </location>
</feature>
<reference evidence="7 8" key="1">
    <citation type="journal article" date="2014" name="Genome Announc.">
        <title>Genome Sequence and Methylome of Soil Bacterium Gemmatirosa kalamazoonensis KBS708T, a Member of the Rarely Cultivated Gemmatimonadetes Phylum.</title>
        <authorList>
            <person name="Debruyn J.M."/>
            <person name="Radosevich M."/>
            <person name="Wommack K.E."/>
            <person name="Polson S.W."/>
            <person name="Hauser L.J."/>
            <person name="Fawaz M.N."/>
            <person name="Korlach J."/>
            <person name="Tsai Y.C."/>
        </authorList>
    </citation>
    <scope>NUCLEOTIDE SEQUENCE [LARGE SCALE GENOMIC DNA]</scope>
    <source>
        <strain evidence="7 8">KBS708</strain>
        <plasmid evidence="8">Plasmid 2</plasmid>
    </source>
</reference>
<dbReference type="PANTHER" id="PTHR44688:SF16">
    <property type="entry name" value="DNA-BINDING TRANSCRIPTIONAL ACTIVATOR DEVR_DOSR"/>
    <property type="match status" value="1"/>
</dbReference>
<keyword evidence="3" id="KW-0804">Transcription</keyword>
<dbReference type="EMBL" id="CP007130">
    <property type="protein sequence ID" value="AHG93814.1"/>
    <property type="molecule type" value="Genomic_DNA"/>
</dbReference>
<accession>W0RS63</accession>
<feature type="transmembrane region" description="Helical" evidence="5">
    <location>
        <begin position="36"/>
        <end position="56"/>
    </location>
</feature>
<dbReference type="InterPro" id="IPR036388">
    <property type="entry name" value="WH-like_DNA-bd_sf"/>
</dbReference>
<dbReference type="PROSITE" id="PS50043">
    <property type="entry name" value="HTH_LUXR_2"/>
    <property type="match status" value="1"/>
</dbReference>
<dbReference type="Pfam" id="PF00196">
    <property type="entry name" value="GerE"/>
    <property type="match status" value="1"/>
</dbReference>
<dbReference type="AlphaFoldDB" id="W0RS63"/>
<dbReference type="SUPFAM" id="SSF46894">
    <property type="entry name" value="C-terminal effector domain of the bipartite response regulators"/>
    <property type="match status" value="1"/>
</dbReference>
<dbReference type="InterPro" id="IPR000792">
    <property type="entry name" value="Tscrpt_reg_LuxR_C"/>
</dbReference>
<organism evidence="7 8">
    <name type="scientific">Gemmatirosa kalamazoonensis</name>
    <dbReference type="NCBI Taxonomy" id="861299"/>
    <lineage>
        <taxon>Bacteria</taxon>
        <taxon>Pseudomonadati</taxon>
        <taxon>Gemmatimonadota</taxon>
        <taxon>Gemmatimonadia</taxon>
        <taxon>Gemmatimonadales</taxon>
        <taxon>Gemmatimonadaceae</taxon>
        <taxon>Gemmatirosa</taxon>
    </lineage>
</organism>
<evidence type="ECO:0000256" key="5">
    <source>
        <dbReference type="SAM" id="Phobius"/>
    </source>
</evidence>
<dbReference type="PRINTS" id="PR00038">
    <property type="entry name" value="HTHLUXR"/>
</dbReference>
<feature type="transmembrane region" description="Helical" evidence="5">
    <location>
        <begin position="9"/>
        <end position="30"/>
    </location>
</feature>
<dbReference type="GO" id="GO:0003677">
    <property type="term" value="F:DNA binding"/>
    <property type="evidence" value="ECO:0007669"/>
    <property type="project" value="UniProtKB-KW"/>
</dbReference>
<evidence type="ECO:0000256" key="2">
    <source>
        <dbReference type="ARBA" id="ARBA00023125"/>
    </source>
</evidence>
<feature type="region of interest" description="Disordered" evidence="4">
    <location>
        <begin position="158"/>
        <end position="182"/>
    </location>
</feature>
<evidence type="ECO:0000256" key="3">
    <source>
        <dbReference type="ARBA" id="ARBA00023163"/>
    </source>
</evidence>
<dbReference type="SMART" id="SM00421">
    <property type="entry name" value="HTH_LUXR"/>
    <property type="match status" value="1"/>
</dbReference>
<feature type="compositionally biased region" description="Low complexity" evidence="4">
    <location>
        <begin position="166"/>
        <end position="182"/>
    </location>
</feature>
<dbReference type="RefSeq" id="WP_236646387.1">
    <property type="nucleotide sequence ID" value="NZ_CP007130.1"/>
</dbReference>
<dbReference type="eggNOG" id="COG2197">
    <property type="taxonomic scope" value="Bacteria"/>
</dbReference>